<keyword evidence="2" id="KW-1185">Reference proteome</keyword>
<sequence>MQLSLITLLGAIAAQAHAWTLQAYEKSSGDSNCDAGFLDVDEVINKSGTEPLECFATSGVKNIQSVKWNSDGDFFVCFYNSRDCNQAAAVGTFPEGDFGCQATNFNAASGFVSLLYFSVKASSEGTC</sequence>
<proteinExistence type="predicted"/>
<reference evidence="1" key="1">
    <citation type="submission" date="2022-08" db="EMBL/GenBank/DDBJ databases">
        <title>Genome Sequence of Lecanicillium fungicola.</title>
        <authorList>
            <person name="Buettner E."/>
        </authorList>
    </citation>
    <scope>NUCLEOTIDE SEQUENCE</scope>
    <source>
        <strain evidence="1">Babe33</strain>
    </source>
</reference>
<evidence type="ECO:0000313" key="1">
    <source>
        <dbReference type="EMBL" id="KAJ2984091.1"/>
    </source>
</evidence>
<gene>
    <name evidence="1" type="ORF">NQ176_g208</name>
</gene>
<organism evidence="1 2">
    <name type="scientific">Zarea fungicola</name>
    <dbReference type="NCBI Taxonomy" id="93591"/>
    <lineage>
        <taxon>Eukaryota</taxon>
        <taxon>Fungi</taxon>
        <taxon>Dikarya</taxon>
        <taxon>Ascomycota</taxon>
        <taxon>Pezizomycotina</taxon>
        <taxon>Sordariomycetes</taxon>
        <taxon>Hypocreomycetidae</taxon>
        <taxon>Hypocreales</taxon>
        <taxon>Cordycipitaceae</taxon>
        <taxon>Zarea</taxon>
    </lineage>
</organism>
<comment type="caution">
    <text evidence="1">The sequence shown here is derived from an EMBL/GenBank/DDBJ whole genome shotgun (WGS) entry which is preliminary data.</text>
</comment>
<evidence type="ECO:0000313" key="2">
    <source>
        <dbReference type="Proteomes" id="UP001143910"/>
    </source>
</evidence>
<dbReference type="EMBL" id="JANJQO010000007">
    <property type="protein sequence ID" value="KAJ2984091.1"/>
    <property type="molecule type" value="Genomic_DNA"/>
</dbReference>
<dbReference type="Proteomes" id="UP001143910">
    <property type="component" value="Unassembled WGS sequence"/>
</dbReference>
<accession>A0ACC1NZ40</accession>
<protein>
    <submittedName>
        <fullName evidence="1">Uncharacterized protein</fullName>
    </submittedName>
</protein>
<name>A0ACC1NZ40_9HYPO</name>